<dbReference type="AlphaFoldDB" id="A0AAP0ENH7"/>
<gene>
    <name evidence="2" type="ORF">Syun_026960</name>
</gene>
<organism evidence="2 3">
    <name type="scientific">Stephania yunnanensis</name>
    <dbReference type="NCBI Taxonomy" id="152371"/>
    <lineage>
        <taxon>Eukaryota</taxon>
        <taxon>Viridiplantae</taxon>
        <taxon>Streptophyta</taxon>
        <taxon>Embryophyta</taxon>
        <taxon>Tracheophyta</taxon>
        <taxon>Spermatophyta</taxon>
        <taxon>Magnoliopsida</taxon>
        <taxon>Ranunculales</taxon>
        <taxon>Menispermaceae</taxon>
        <taxon>Menispermoideae</taxon>
        <taxon>Cissampelideae</taxon>
        <taxon>Stephania</taxon>
    </lineage>
</organism>
<sequence>MSRGEAPNWSDQWGSGGCTMRIGRGRGGEGGWGKGKRMAEVKATAAVGMEKAKTAAVAGAQKVKSGTAVGFKWVKEQYQKKKRSGAAGSSKV</sequence>
<comment type="caution">
    <text evidence="2">The sequence shown here is derived from an EMBL/GenBank/DDBJ whole genome shotgun (WGS) entry which is preliminary data.</text>
</comment>
<dbReference type="PANTHER" id="PTHR33386:SF13">
    <property type="entry name" value="EXPRESSED PROTEIN"/>
    <property type="match status" value="1"/>
</dbReference>
<proteinExistence type="predicted"/>
<feature type="region of interest" description="Disordered" evidence="1">
    <location>
        <begin position="1"/>
        <end position="36"/>
    </location>
</feature>
<evidence type="ECO:0000256" key="1">
    <source>
        <dbReference type="SAM" id="MobiDB-lite"/>
    </source>
</evidence>
<accession>A0AAP0ENH7</accession>
<evidence type="ECO:0000313" key="2">
    <source>
        <dbReference type="EMBL" id="KAK9092049.1"/>
    </source>
</evidence>
<dbReference type="PANTHER" id="PTHR33386">
    <property type="entry name" value="OS02G0740600 PROTEIN"/>
    <property type="match status" value="1"/>
</dbReference>
<keyword evidence="3" id="KW-1185">Reference proteome</keyword>
<name>A0AAP0ENH7_9MAGN</name>
<reference evidence="2 3" key="1">
    <citation type="submission" date="2024-01" db="EMBL/GenBank/DDBJ databases">
        <title>Genome assemblies of Stephania.</title>
        <authorList>
            <person name="Yang L."/>
        </authorList>
    </citation>
    <scope>NUCLEOTIDE SEQUENCE [LARGE SCALE GENOMIC DNA]</scope>
    <source>
        <strain evidence="2">YNDBR</strain>
        <tissue evidence="2">Leaf</tissue>
    </source>
</reference>
<evidence type="ECO:0000313" key="3">
    <source>
        <dbReference type="Proteomes" id="UP001420932"/>
    </source>
</evidence>
<dbReference type="EMBL" id="JBBNAF010000012">
    <property type="protein sequence ID" value="KAK9092049.1"/>
    <property type="molecule type" value="Genomic_DNA"/>
</dbReference>
<dbReference type="Proteomes" id="UP001420932">
    <property type="component" value="Unassembled WGS sequence"/>
</dbReference>
<protein>
    <submittedName>
        <fullName evidence="2">Uncharacterized protein</fullName>
    </submittedName>
</protein>